<dbReference type="InterPro" id="IPR011992">
    <property type="entry name" value="EF-hand-dom_pair"/>
</dbReference>
<dbReference type="CDD" id="cd00051">
    <property type="entry name" value="EFh"/>
    <property type="match status" value="1"/>
</dbReference>
<organism evidence="4 5">
    <name type="scientific">Dimorphilus gyrociliatus</name>
    <dbReference type="NCBI Taxonomy" id="2664684"/>
    <lineage>
        <taxon>Eukaryota</taxon>
        <taxon>Metazoa</taxon>
        <taxon>Spiralia</taxon>
        <taxon>Lophotrochozoa</taxon>
        <taxon>Annelida</taxon>
        <taxon>Polychaeta</taxon>
        <taxon>Polychaeta incertae sedis</taxon>
        <taxon>Dinophilidae</taxon>
        <taxon>Dimorphilus</taxon>
    </lineage>
</organism>
<dbReference type="InterPro" id="IPR050145">
    <property type="entry name" value="Centrin_CML-like"/>
</dbReference>
<evidence type="ECO:0000256" key="1">
    <source>
        <dbReference type="ARBA" id="ARBA00022737"/>
    </source>
</evidence>
<dbReference type="GO" id="GO:0005509">
    <property type="term" value="F:calcium ion binding"/>
    <property type="evidence" value="ECO:0007669"/>
    <property type="project" value="InterPro"/>
</dbReference>
<name>A0A7I8VMH9_9ANNE</name>
<keyword evidence="2" id="KW-0106">Calcium</keyword>
<reference evidence="4 5" key="1">
    <citation type="submission" date="2020-08" db="EMBL/GenBank/DDBJ databases">
        <authorList>
            <person name="Hejnol A."/>
        </authorList>
    </citation>
    <scope>NUCLEOTIDE SEQUENCE [LARGE SCALE GENOMIC DNA]</scope>
</reference>
<evidence type="ECO:0000313" key="5">
    <source>
        <dbReference type="Proteomes" id="UP000549394"/>
    </source>
</evidence>
<dbReference type="Gene3D" id="1.10.238.10">
    <property type="entry name" value="EF-hand"/>
    <property type="match status" value="2"/>
</dbReference>
<keyword evidence="5" id="KW-1185">Reference proteome</keyword>
<dbReference type="PANTHER" id="PTHR23050">
    <property type="entry name" value="CALCIUM BINDING PROTEIN"/>
    <property type="match status" value="1"/>
</dbReference>
<feature type="domain" description="EF-hand" evidence="3">
    <location>
        <begin position="18"/>
        <end position="53"/>
    </location>
</feature>
<dbReference type="InterPro" id="IPR018247">
    <property type="entry name" value="EF_Hand_1_Ca_BS"/>
</dbReference>
<dbReference type="PROSITE" id="PS50222">
    <property type="entry name" value="EF_HAND_2"/>
    <property type="match status" value="4"/>
</dbReference>
<dbReference type="PROSITE" id="PS00018">
    <property type="entry name" value="EF_HAND_1"/>
    <property type="match status" value="4"/>
</dbReference>
<evidence type="ECO:0000259" key="3">
    <source>
        <dbReference type="PROSITE" id="PS50222"/>
    </source>
</evidence>
<dbReference type="SUPFAM" id="SSF47473">
    <property type="entry name" value="EF-hand"/>
    <property type="match status" value="1"/>
</dbReference>
<protein>
    <submittedName>
        <fullName evidence="4">DgyrCDS5759</fullName>
    </submittedName>
</protein>
<keyword evidence="1" id="KW-0677">Repeat</keyword>
<accession>A0A7I8VMH9</accession>
<dbReference type="OrthoDB" id="26525at2759"/>
<feature type="domain" description="EF-hand" evidence="3">
    <location>
        <begin position="57"/>
        <end position="92"/>
    </location>
</feature>
<comment type="caution">
    <text evidence="4">The sequence shown here is derived from an EMBL/GenBank/DDBJ whole genome shotgun (WGS) entry which is preliminary data.</text>
</comment>
<evidence type="ECO:0000313" key="4">
    <source>
        <dbReference type="EMBL" id="CAD5116918.1"/>
    </source>
</evidence>
<feature type="domain" description="EF-hand" evidence="3">
    <location>
        <begin position="95"/>
        <end position="130"/>
    </location>
</feature>
<dbReference type="FunFam" id="1.10.238.10:FF:000001">
    <property type="entry name" value="Calmodulin 1"/>
    <property type="match status" value="1"/>
</dbReference>
<evidence type="ECO:0000256" key="2">
    <source>
        <dbReference type="ARBA" id="ARBA00022837"/>
    </source>
</evidence>
<sequence length="164" mass="18972">MLKFAKKKFNKGSKSSLEDLDDLRDIFKRFDKDGNGEITSDELAEMMTFLGINERSANEETAKAIVKGVDKNKNGAIDFDEFVVIMANTFKEPVGKDQEIRDAFKVFDRDNDGYIEAKELRQVMRELGEDFTEEQIRKMMSVADKDGDNRINFEEFARIMRFAK</sequence>
<dbReference type="EMBL" id="CAJFCJ010000007">
    <property type="protein sequence ID" value="CAD5116918.1"/>
    <property type="molecule type" value="Genomic_DNA"/>
</dbReference>
<gene>
    <name evidence="4" type="ORF">DGYR_LOCUS5497</name>
</gene>
<dbReference type="SMART" id="SM00054">
    <property type="entry name" value="EFh"/>
    <property type="match status" value="4"/>
</dbReference>
<proteinExistence type="predicted"/>
<feature type="domain" description="EF-hand" evidence="3">
    <location>
        <begin position="131"/>
        <end position="164"/>
    </location>
</feature>
<dbReference type="Pfam" id="PF13499">
    <property type="entry name" value="EF-hand_7"/>
    <property type="match status" value="2"/>
</dbReference>
<dbReference type="AlphaFoldDB" id="A0A7I8VMH9"/>
<dbReference type="Proteomes" id="UP000549394">
    <property type="component" value="Unassembled WGS sequence"/>
</dbReference>
<dbReference type="InterPro" id="IPR002048">
    <property type="entry name" value="EF_hand_dom"/>
</dbReference>